<comment type="catalytic activity">
    <reaction evidence="1 18 19">
        <text>(6R)-NADHX = (6S)-NADHX</text>
        <dbReference type="Rhea" id="RHEA:32215"/>
        <dbReference type="ChEBI" id="CHEBI:64074"/>
        <dbReference type="ChEBI" id="CHEBI:64075"/>
        <dbReference type="EC" id="5.1.99.6"/>
    </reaction>
</comment>
<feature type="binding site" evidence="18">
    <location>
        <position position="170"/>
    </location>
    <ligand>
        <name>K(+)</name>
        <dbReference type="ChEBI" id="CHEBI:29103"/>
    </ligand>
</feature>
<keyword evidence="12 17" id="KW-0456">Lyase</keyword>
<keyword evidence="10 17" id="KW-0520">NAD</keyword>
<keyword evidence="5 18" id="KW-0479">Metal-binding</keyword>
<evidence type="ECO:0000256" key="14">
    <source>
        <dbReference type="ARBA" id="ARBA00025153"/>
    </source>
</evidence>
<evidence type="ECO:0000259" key="21">
    <source>
        <dbReference type="PROSITE" id="PS51385"/>
    </source>
</evidence>
<evidence type="ECO:0000256" key="15">
    <source>
        <dbReference type="ARBA" id="ARBA00048238"/>
    </source>
</evidence>
<dbReference type="SUPFAM" id="SSF53613">
    <property type="entry name" value="Ribokinase-like"/>
    <property type="match status" value="1"/>
</dbReference>
<evidence type="ECO:0000256" key="11">
    <source>
        <dbReference type="ARBA" id="ARBA00023235"/>
    </source>
</evidence>
<dbReference type="GO" id="GO:0110051">
    <property type="term" value="P:metabolite repair"/>
    <property type="evidence" value="ECO:0007669"/>
    <property type="project" value="TreeGrafter"/>
</dbReference>
<keyword evidence="7 17" id="KW-0067">ATP-binding</keyword>
<dbReference type="PROSITE" id="PS51385">
    <property type="entry name" value="YJEF_N"/>
    <property type="match status" value="1"/>
</dbReference>
<dbReference type="SUPFAM" id="SSF64153">
    <property type="entry name" value="YjeF N-terminal domain-like"/>
    <property type="match status" value="1"/>
</dbReference>
<comment type="similarity">
    <text evidence="18">Belongs to the NnrE/AIBP family.</text>
</comment>
<keyword evidence="22" id="KW-0418">Kinase</keyword>
<evidence type="ECO:0000256" key="10">
    <source>
        <dbReference type="ARBA" id="ARBA00023027"/>
    </source>
</evidence>
<evidence type="ECO:0000256" key="8">
    <source>
        <dbReference type="ARBA" id="ARBA00022857"/>
    </source>
</evidence>
<evidence type="ECO:0000256" key="7">
    <source>
        <dbReference type="ARBA" id="ARBA00022840"/>
    </source>
</evidence>
<evidence type="ECO:0000256" key="2">
    <source>
        <dbReference type="ARBA" id="ARBA00000909"/>
    </source>
</evidence>
<reference evidence="22 23" key="1">
    <citation type="submission" date="2015-03" db="EMBL/GenBank/DDBJ databases">
        <authorList>
            <person name="Murphy D."/>
        </authorList>
    </citation>
    <scope>NUCLEOTIDE SEQUENCE [LARGE SCALE GENOMIC DNA]</scope>
    <source>
        <strain evidence="22 23">OL-4</strain>
    </source>
</reference>
<evidence type="ECO:0000256" key="17">
    <source>
        <dbReference type="HAMAP-Rule" id="MF_01965"/>
    </source>
</evidence>
<dbReference type="GO" id="GO:0052855">
    <property type="term" value="F:ADP-dependent NAD(P)H-hydrate dehydratase activity"/>
    <property type="evidence" value="ECO:0007669"/>
    <property type="project" value="UniProtKB-UniRule"/>
</dbReference>
<feature type="domain" description="YjeF C-terminal" evidence="20">
    <location>
        <begin position="234"/>
        <end position="517"/>
    </location>
</feature>
<comment type="catalytic activity">
    <reaction evidence="15 17 19">
        <text>(6S)-NADHX + ADP = AMP + phosphate + NADH + H(+)</text>
        <dbReference type="Rhea" id="RHEA:32223"/>
        <dbReference type="ChEBI" id="CHEBI:15378"/>
        <dbReference type="ChEBI" id="CHEBI:43474"/>
        <dbReference type="ChEBI" id="CHEBI:57945"/>
        <dbReference type="ChEBI" id="CHEBI:64074"/>
        <dbReference type="ChEBI" id="CHEBI:456215"/>
        <dbReference type="ChEBI" id="CHEBI:456216"/>
        <dbReference type="EC" id="4.2.1.136"/>
    </reaction>
</comment>
<dbReference type="Proteomes" id="UP000045545">
    <property type="component" value="Unassembled WGS sequence"/>
</dbReference>
<dbReference type="NCBIfam" id="TIGR00196">
    <property type="entry name" value="yjeF_cterm"/>
    <property type="match status" value="1"/>
</dbReference>
<dbReference type="PROSITE" id="PS51383">
    <property type="entry name" value="YJEF_C_3"/>
    <property type="match status" value="1"/>
</dbReference>
<dbReference type="GO" id="GO:0046872">
    <property type="term" value="F:metal ion binding"/>
    <property type="evidence" value="ECO:0007669"/>
    <property type="project" value="UniProtKB-UniRule"/>
</dbReference>
<dbReference type="Gene3D" id="3.40.1190.20">
    <property type="match status" value="1"/>
</dbReference>
<feature type="binding site" evidence="18">
    <location>
        <position position="63"/>
    </location>
    <ligand>
        <name>K(+)</name>
        <dbReference type="ChEBI" id="CHEBI:29103"/>
    </ligand>
</feature>
<dbReference type="Gene3D" id="3.40.50.10260">
    <property type="entry name" value="YjeF N-terminal domain"/>
    <property type="match status" value="1"/>
</dbReference>
<evidence type="ECO:0000256" key="6">
    <source>
        <dbReference type="ARBA" id="ARBA00022741"/>
    </source>
</evidence>
<evidence type="ECO:0000256" key="16">
    <source>
        <dbReference type="ARBA" id="ARBA00049209"/>
    </source>
</evidence>
<comment type="function">
    <text evidence="18">Catalyzes the epimerization of the S- and R-forms of NAD(P)HX, a damaged form of NAD(P)H that is a result of enzymatic or heat-dependent hydration. This is a prerequisite for the S-specific NAD(P)H-hydrate dehydratase to allow the repair of both epimers of NAD(P)HX.</text>
</comment>
<keyword evidence="23" id="KW-1185">Reference proteome</keyword>
<gene>
    <name evidence="17" type="primary">nnrD</name>
    <name evidence="18" type="synonym">nnrE</name>
    <name evidence="22" type="ORF">2152</name>
</gene>
<feature type="binding site" evidence="18">
    <location>
        <begin position="138"/>
        <end position="144"/>
    </location>
    <ligand>
        <name>(6S)-NADPHX</name>
        <dbReference type="ChEBI" id="CHEBI:64076"/>
    </ligand>
</feature>
<dbReference type="InterPro" id="IPR004443">
    <property type="entry name" value="YjeF_N_dom"/>
</dbReference>
<comment type="caution">
    <text evidence="18">Lacks conserved residue(s) required for the propagation of feature annotation.</text>
</comment>
<keyword evidence="11 18" id="KW-0413">Isomerase</keyword>
<dbReference type="PROSITE" id="PS01050">
    <property type="entry name" value="YJEF_C_2"/>
    <property type="match status" value="1"/>
</dbReference>
<protein>
    <recommendedName>
        <fullName evidence="19">Bifunctional NAD(P)H-hydrate repair enzyme</fullName>
    </recommendedName>
    <alternativeName>
        <fullName evidence="19">Nicotinamide nucleotide repair protein</fullName>
    </alternativeName>
    <domain>
        <recommendedName>
            <fullName evidence="19">ADP-dependent (S)-NAD(P)H-hydrate dehydratase</fullName>
            <ecNumber evidence="19">4.2.1.136</ecNumber>
        </recommendedName>
        <alternativeName>
            <fullName evidence="19">ADP-dependent NAD(P)HX dehydratase</fullName>
        </alternativeName>
    </domain>
    <domain>
        <recommendedName>
            <fullName evidence="19">NAD(P)H-hydrate epimerase</fullName>
            <ecNumber evidence="19">5.1.99.6</ecNumber>
        </recommendedName>
    </domain>
</protein>
<dbReference type="NCBIfam" id="TIGR00197">
    <property type="entry name" value="yjeF_nterm"/>
    <property type="match status" value="1"/>
</dbReference>
<keyword evidence="8 17" id="KW-0521">NADP</keyword>
<dbReference type="HAMAP" id="MF_01966">
    <property type="entry name" value="NADHX_epimerase"/>
    <property type="match status" value="1"/>
</dbReference>
<comment type="function">
    <text evidence="17">Catalyzes the dehydration of the S-form of NAD(P)HX at the expense of ADP, which is converted to AMP. Together with NAD(P)HX epimerase, which catalyzes the epimerization of the S- and R-forms, the enzyme allows the repair of both epimers of NAD(P)HX, a damaged form of NAD(P)H that is a result of enzymatic or heat-dependent hydration.</text>
</comment>
<evidence type="ECO:0000256" key="12">
    <source>
        <dbReference type="ARBA" id="ARBA00023239"/>
    </source>
</evidence>
<evidence type="ECO:0000256" key="5">
    <source>
        <dbReference type="ARBA" id="ARBA00022723"/>
    </source>
</evidence>
<dbReference type="InterPro" id="IPR017953">
    <property type="entry name" value="Carbohydrate_kinase_pred_CS"/>
</dbReference>
<evidence type="ECO:0000256" key="19">
    <source>
        <dbReference type="PIRNR" id="PIRNR017184"/>
    </source>
</evidence>
<dbReference type="PANTHER" id="PTHR12592">
    <property type="entry name" value="ATP-DEPENDENT (S)-NAD(P)H-HYDRATE DEHYDRATASE FAMILY MEMBER"/>
    <property type="match status" value="1"/>
</dbReference>
<dbReference type="GO" id="GO:0016301">
    <property type="term" value="F:kinase activity"/>
    <property type="evidence" value="ECO:0007669"/>
    <property type="project" value="UniProtKB-KW"/>
</dbReference>
<name>A0A0E4C980_9FIRM</name>
<comment type="subunit">
    <text evidence="17">Homotetramer.</text>
</comment>
<keyword evidence="6 17" id="KW-0547">Nucleotide-binding</keyword>
<feature type="domain" description="YjeF N-terminal" evidence="21">
    <location>
        <begin position="12"/>
        <end position="224"/>
    </location>
</feature>
<dbReference type="EMBL" id="CGIH01000036">
    <property type="protein sequence ID" value="CFX89940.1"/>
    <property type="molecule type" value="Genomic_DNA"/>
</dbReference>
<keyword evidence="9 18" id="KW-0630">Potassium</keyword>
<comment type="cofactor">
    <cofactor evidence="18 19">
        <name>K(+)</name>
        <dbReference type="ChEBI" id="CHEBI:29103"/>
    </cofactor>
    <text evidence="18 19">Binds 1 potassium ion per subunit.</text>
</comment>
<dbReference type="InterPro" id="IPR036652">
    <property type="entry name" value="YjeF_N_dom_sf"/>
</dbReference>
<evidence type="ECO:0000256" key="9">
    <source>
        <dbReference type="ARBA" id="ARBA00022958"/>
    </source>
</evidence>
<feature type="binding site" evidence="18">
    <location>
        <begin position="62"/>
        <end position="66"/>
    </location>
    <ligand>
        <name>(6S)-NADPHX</name>
        <dbReference type="ChEBI" id="CHEBI:64076"/>
    </ligand>
</feature>
<dbReference type="Pfam" id="PF03853">
    <property type="entry name" value="YjeF_N"/>
    <property type="match status" value="1"/>
</dbReference>
<feature type="binding site" evidence="17">
    <location>
        <position position="458"/>
    </location>
    <ligand>
        <name>(6S)-NADPHX</name>
        <dbReference type="ChEBI" id="CHEBI:64076"/>
    </ligand>
</feature>
<dbReference type="EC" id="5.1.99.6" evidence="19"/>
<feature type="binding site" evidence="17">
    <location>
        <position position="269"/>
    </location>
    <ligand>
        <name>(6S)-NADPHX</name>
        <dbReference type="ChEBI" id="CHEBI:64076"/>
    </ligand>
</feature>
<evidence type="ECO:0000256" key="13">
    <source>
        <dbReference type="ARBA" id="ARBA00023268"/>
    </source>
</evidence>
<dbReference type="PIRSF" id="PIRSF017184">
    <property type="entry name" value="Nnr"/>
    <property type="match status" value="1"/>
</dbReference>
<evidence type="ECO:0000313" key="22">
    <source>
        <dbReference type="EMBL" id="CFX89940.1"/>
    </source>
</evidence>
<comment type="function">
    <text evidence="14 19">Bifunctional enzyme that catalyzes the epimerization of the S- and R-forms of NAD(P)HX and the dehydration of the S-form of NAD(P)HX at the expense of ADP, which is converted to AMP. This allows the repair of both epimers of NAD(P)HX, a damaged form of NAD(P)H that is a result of enzymatic or heat-dependent hydration.</text>
</comment>
<feature type="binding site" evidence="17">
    <location>
        <position position="457"/>
    </location>
    <ligand>
        <name>AMP</name>
        <dbReference type="ChEBI" id="CHEBI:456215"/>
    </ligand>
</feature>
<dbReference type="InterPro" id="IPR000631">
    <property type="entry name" value="CARKD"/>
</dbReference>
<proteinExistence type="inferred from homology"/>
<feature type="binding site" evidence="18">
    <location>
        <position position="134"/>
    </location>
    <ligand>
        <name>K(+)</name>
        <dbReference type="ChEBI" id="CHEBI:29103"/>
    </ligand>
</feature>
<comment type="catalytic activity">
    <reaction evidence="2 18 19">
        <text>(6R)-NADPHX = (6S)-NADPHX</text>
        <dbReference type="Rhea" id="RHEA:32227"/>
        <dbReference type="ChEBI" id="CHEBI:64076"/>
        <dbReference type="ChEBI" id="CHEBI:64077"/>
        <dbReference type="EC" id="5.1.99.6"/>
    </reaction>
</comment>
<keyword evidence="13" id="KW-0511">Multifunctional enzyme</keyword>
<evidence type="ECO:0000256" key="4">
    <source>
        <dbReference type="ARBA" id="ARBA00009524"/>
    </source>
</evidence>
<organism evidence="22 23">
    <name type="scientific">Syntrophomonas zehnderi OL-4</name>
    <dbReference type="NCBI Taxonomy" id="690567"/>
    <lineage>
        <taxon>Bacteria</taxon>
        <taxon>Bacillati</taxon>
        <taxon>Bacillota</taxon>
        <taxon>Clostridia</taxon>
        <taxon>Eubacteriales</taxon>
        <taxon>Syntrophomonadaceae</taxon>
        <taxon>Syntrophomonas</taxon>
    </lineage>
</organism>
<comment type="similarity">
    <text evidence="17">Belongs to the NnrD/CARKD family.</text>
</comment>
<accession>A0A0E4C980</accession>
<comment type="similarity">
    <text evidence="4 19">In the C-terminal section; belongs to the NnrD/CARKD family.</text>
</comment>
<dbReference type="CDD" id="cd01171">
    <property type="entry name" value="YXKO-related"/>
    <property type="match status" value="1"/>
</dbReference>
<dbReference type="InterPro" id="IPR029056">
    <property type="entry name" value="Ribokinase-like"/>
</dbReference>
<comment type="similarity">
    <text evidence="3 19">In the N-terminal section; belongs to the NnrE/AIBP family.</text>
</comment>
<evidence type="ECO:0000256" key="3">
    <source>
        <dbReference type="ARBA" id="ARBA00006001"/>
    </source>
</evidence>
<evidence type="ECO:0000259" key="20">
    <source>
        <dbReference type="PROSITE" id="PS51383"/>
    </source>
</evidence>
<evidence type="ECO:0000313" key="23">
    <source>
        <dbReference type="Proteomes" id="UP000045545"/>
    </source>
</evidence>
<comment type="cofactor">
    <cofactor evidence="17">
        <name>Mg(2+)</name>
        <dbReference type="ChEBI" id="CHEBI:18420"/>
    </cofactor>
</comment>
<dbReference type="STRING" id="690567.2152"/>
<dbReference type="GO" id="GO:0052856">
    <property type="term" value="F:NAD(P)HX epimerase activity"/>
    <property type="evidence" value="ECO:0007669"/>
    <property type="project" value="UniProtKB-UniRule"/>
</dbReference>
<evidence type="ECO:0000256" key="18">
    <source>
        <dbReference type="HAMAP-Rule" id="MF_01966"/>
    </source>
</evidence>
<sequence length="519" mass="54929">MRRLKLLKAEQMKEIDQRASQEYLIPSIVLMENAGLQALDTIMDILDELSGKRVVILAGRGNNGGDGLVIARHLINAGAQVDVFLLGEAQDLTPDAAINYHILKKMNGNINPLLGKNDLDHLLAKLLLADIIVDAIYGIGFKGSLNPFETQVAKLVNLSQAQVLAIDIPSGVEADSGSVHGEAIRADYTVTFAAPKLGMIMEPGRDYIGILSVVDISIPQVLLADEKYNIHLLTASMLKGYFKPRRRETHKGSYGHVLVMGGSMGMSGAPLMSSWAAMRSGAGLVTAAVPECILAKIDAAIPELMSRGLPYTDKGAIATAALPIITELLRSATVACIGPGMSSYDEGRSVVAAVLKKAELPLLVDADGLNALNGNTGIFKERSYPTVITPHPGEMARLLGLSVPEIQSNRLEISRQSAAEWGVTVVLKGNQTVVASPSGQLYVNPVGNPGMATAGSGDVLSGIITGLMAQGMNADQAAWVGVYLHGRAGDEAVLQTGERALIATDIINALPLVLRQEEN</sequence>
<dbReference type="HAMAP" id="MF_01965">
    <property type="entry name" value="NADHX_dehydratase"/>
    <property type="match status" value="1"/>
</dbReference>
<dbReference type="AlphaFoldDB" id="A0A0E4C980"/>
<evidence type="ECO:0000256" key="1">
    <source>
        <dbReference type="ARBA" id="ARBA00000013"/>
    </source>
</evidence>
<feature type="binding site" evidence="17">
    <location>
        <position position="340"/>
    </location>
    <ligand>
        <name>(6S)-NADPHX</name>
        <dbReference type="ChEBI" id="CHEBI:64076"/>
    </ligand>
</feature>
<dbReference type="EC" id="4.2.1.136" evidence="19"/>
<feature type="binding site" evidence="18">
    <location>
        <position position="167"/>
    </location>
    <ligand>
        <name>(6S)-NADPHX</name>
        <dbReference type="ChEBI" id="CHEBI:64076"/>
    </ligand>
</feature>
<feature type="binding site" evidence="17">
    <location>
        <begin position="428"/>
        <end position="432"/>
    </location>
    <ligand>
        <name>AMP</name>
        <dbReference type="ChEBI" id="CHEBI:456215"/>
    </ligand>
</feature>
<dbReference type="Pfam" id="PF01256">
    <property type="entry name" value="Carb_kinase"/>
    <property type="match status" value="1"/>
</dbReference>
<comment type="catalytic activity">
    <reaction evidence="16 17 19">
        <text>(6S)-NADPHX + ADP = AMP + phosphate + NADPH + H(+)</text>
        <dbReference type="Rhea" id="RHEA:32235"/>
        <dbReference type="ChEBI" id="CHEBI:15378"/>
        <dbReference type="ChEBI" id="CHEBI:43474"/>
        <dbReference type="ChEBI" id="CHEBI:57783"/>
        <dbReference type="ChEBI" id="CHEBI:64076"/>
        <dbReference type="ChEBI" id="CHEBI:456215"/>
        <dbReference type="ChEBI" id="CHEBI:456216"/>
        <dbReference type="EC" id="4.2.1.136"/>
    </reaction>
</comment>
<dbReference type="PANTHER" id="PTHR12592:SF0">
    <property type="entry name" value="ATP-DEPENDENT (S)-NAD(P)H-HYDRATE DEHYDRATASE"/>
    <property type="match status" value="1"/>
</dbReference>
<dbReference type="InterPro" id="IPR030677">
    <property type="entry name" value="Nnr"/>
</dbReference>
<dbReference type="GO" id="GO:0046496">
    <property type="term" value="P:nicotinamide nucleotide metabolic process"/>
    <property type="evidence" value="ECO:0007669"/>
    <property type="project" value="UniProtKB-UniRule"/>
</dbReference>
<keyword evidence="22" id="KW-0808">Transferase</keyword>
<dbReference type="GO" id="GO:0005524">
    <property type="term" value="F:ATP binding"/>
    <property type="evidence" value="ECO:0007669"/>
    <property type="project" value="UniProtKB-UniRule"/>
</dbReference>
<feature type="binding site" evidence="17">
    <location>
        <position position="391"/>
    </location>
    <ligand>
        <name>(6S)-NADPHX</name>
        <dbReference type="ChEBI" id="CHEBI:64076"/>
    </ligand>
</feature>